<evidence type="ECO:0000313" key="1">
    <source>
        <dbReference type="EMBL" id="KKL17844.1"/>
    </source>
</evidence>
<gene>
    <name evidence="1" type="ORF">LCGC14_2481490</name>
</gene>
<accession>A0A0F9B7E8</accession>
<organism evidence="1">
    <name type="scientific">marine sediment metagenome</name>
    <dbReference type="NCBI Taxonomy" id="412755"/>
    <lineage>
        <taxon>unclassified sequences</taxon>
        <taxon>metagenomes</taxon>
        <taxon>ecological metagenomes</taxon>
    </lineage>
</organism>
<name>A0A0F9B7E8_9ZZZZ</name>
<dbReference type="AlphaFoldDB" id="A0A0F9B7E8"/>
<reference evidence="1" key="1">
    <citation type="journal article" date="2015" name="Nature">
        <title>Complex archaea that bridge the gap between prokaryotes and eukaryotes.</title>
        <authorList>
            <person name="Spang A."/>
            <person name="Saw J.H."/>
            <person name="Jorgensen S.L."/>
            <person name="Zaremba-Niedzwiedzka K."/>
            <person name="Martijn J."/>
            <person name="Lind A.E."/>
            <person name="van Eijk R."/>
            <person name="Schleper C."/>
            <person name="Guy L."/>
            <person name="Ettema T.J."/>
        </authorList>
    </citation>
    <scope>NUCLEOTIDE SEQUENCE</scope>
</reference>
<dbReference type="EMBL" id="LAZR01039101">
    <property type="protein sequence ID" value="KKL17844.1"/>
    <property type="molecule type" value="Genomic_DNA"/>
</dbReference>
<feature type="non-terminal residue" evidence="1">
    <location>
        <position position="38"/>
    </location>
</feature>
<protein>
    <submittedName>
        <fullName evidence="1">Uncharacterized protein</fullName>
    </submittedName>
</protein>
<comment type="caution">
    <text evidence="1">The sequence shown here is derived from an EMBL/GenBank/DDBJ whole genome shotgun (WGS) entry which is preliminary data.</text>
</comment>
<sequence length="38" mass="4617">MEKSVKWKNDEWESKKTFKFSTSKNPSIIPEEKEEEEL</sequence>
<proteinExistence type="predicted"/>